<evidence type="ECO:0000313" key="3">
    <source>
        <dbReference type="Proteomes" id="UP000034034"/>
    </source>
</evidence>
<reference evidence="2" key="1">
    <citation type="submission" date="2019-08" db="EMBL/GenBank/DDBJ databases">
        <title>Complete genome sequence of a mangrove-derived Streptomyces xiamenensis.</title>
        <authorList>
            <person name="Xu J."/>
        </authorList>
    </citation>
    <scope>NUCLEOTIDE SEQUENCE</scope>
    <source>
        <strain evidence="2">318</strain>
    </source>
</reference>
<dbReference type="EMBL" id="CP009922">
    <property type="protein sequence ID" value="AKG44787.1"/>
    <property type="molecule type" value="Genomic_DNA"/>
</dbReference>
<dbReference type="STRING" id="408015.SXIM_34030"/>
<dbReference type="AlphaFoldDB" id="A0A0F7FW65"/>
<dbReference type="RefSeq" id="WP_030728925.1">
    <property type="nucleotide sequence ID" value="NZ_CP009922.3"/>
</dbReference>
<evidence type="ECO:0000313" key="2">
    <source>
        <dbReference type="EMBL" id="AKG44787.1"/>
    </source>
</evidence>
<feature type="region of interest" description="Disordered" evidence="1">
    <location>
        <begin position="37"/>
        <end position="61"/>
    </location>
</feature>
<dbReference type="Proteomes" id="UP000034034">
    <property type="component" value="Chromosome"/>
</dbReference>
<sequence>MTPPLQVPVPVNGETRVVLLSAVEAELLHARLCHALSGEPAPSGAPECRFDQKLDPRRRRA</sequence>
<dbReference type="KEGG" id="sxi:SXIM_34030"/>
<evidence type="ECO:0000256" key="1">
    <source>
        <dbReference type="SAM" id="MobiDB-lite"/>
    </source>
</evidence>
<dbReference type="HOGENOM" id="CLU_2921048_0_0_11"/>
<keyword evidence="3" id="KW-1185">Reference proteome</keyword>
<accession>A0A0F7FW65</accession>
<gene>
    <name evidence="2" type="ORF">SXIM_34030</name>
</gene>
<protein>
    <submittedName>
        <fullName evidence="2">Uncharacterized protein</fullName>
    </submittedName>
</protein>
<proteinExistence type="predicted"/>
<organism evidence="2 3">
    <name type="scientific">Streptomyces xiamenensis</name>
    <dbReference type="NCBI Taxonomy" id="408015"/>
    <lineage>
        <taxon>Bacteria</taxon>
        <taxon>Bacillati</taxon>
        <taxon>Actinomycetota</taxon>
        <taxon>Actinomycetes</taxon>
        <taxon>Kitasatosporales</taxon>
        <taxon>Streptomycetaceae</taxon>
        <taxon>Streptomyces</taxon>
    </lineage>
</organism>
<dbReference type="PATRIC" id="fig|408015.6.peg.3445"/>
<name>A0A0F7FW65_9ACTN</name>